<keyword evidence="5 8" id="KW-0812">Transmembrane</keyword>
<evidence type="ECO:0000256" key="8">
    <source>
        <dbReference type="RuleBase" id="RU363041"/>
    </source>
</evidence>
<dbReference type="PANTHER" id="PTHR30269:SF37">
    <property type="entry name" value="MEMBRANE TRANSPORTER PROTEIN"/>
    <property type="match status" value="1"/>
</dbReference>
<name>A0ABN8DNY1_9VIBR</name>
<evidence type="ECO:0000256" key="3">
    <source>
        <dbReference type="ARBA" id="ARBA00022448"/>
    </source>
</evidence>
<keyword evidence="3" id="KW-0813">Transport</keyword>
<keyword evidence="6 8" id="KW-1133">Transmembrane helix</keyword>
<dbReference type="InterPro" id="IPR002781">
    <property type="entry name" value="TM_pro_TauE-like"/>
</dbReference>
<evidence type="ECO:0000256" key="4">
    <source>
        <dbReference type="ARBA" id="ARBA00022475"/>
    </source>
</evidence>
<evidence type="ECO:0000256" key="5">
    <source>
        <dbReference type="ARBA" id="ARBA00022692"/>
    </source>
</evidence>
<dbReference type="Proteomes" id="UP000838160">
    <property type="component" value="Unassembled WGS sequence"/>
</dbReference>
<comment type="caution">
    <text evidence="9">The sequence shown here is derived from an EMBL/GenBank/DDBJ whole genome shotgun (WGS) entry which is preliminary data.</text>
</comment>
<dbReference type="PANTHER" id="PTHR30269">
    <property type="entry name" value="TRANSMEMBRANE PROTEIN YFCA"/>
    <property type="match status" value="1"/>
</dbReference>
<organism evidence="9 10">
    <name type="scientific">Vibrio hippocampi</name>
    <dbReference type="NCBI Taxonomy" id="654686"/>
    <lineage>
        <taxon>Bacteria</taxon>
        <taxon>Pseudomonadati</taxon>
        <taxon>Pseudomonadota</taxon>
        <taxon>Gammaproteobacteria</taxon>
        <taxon>Vibrionales</taxon>
        <taxon>Vibrionaceae</taxon>
        <taxon>Vibrio</taxon>
    </lineage>
</organism>
<dbReference type="InterPro" id="IPR052017">
    <property type="entry name" value="TSUP"/>
</dbReference>
<comment type="similarity">
    <text evidence="2 8">Belongs to the 4-toluene sulfonate uptake permease (TSUP) (TC 2.A.102) family.</text>
</comment>
<evidence type="ECO:0000256" key="1">
    <source>
        <dbReference type="ARBA" id="ARBA00004651"/>
    </source>
</evidence>
<keyword evidence="7 8" id="KW-0472">Membrane</keyword>
<proteinExistence type="inferred from homology"/>
<protein>
    <recommendedName>
        <fullName evidence="8">Probable membrane transporter protein</fullName>
    </recommendedName>
</protein>
<comment type="subcellular location">
    <subcellularLocation>
        <location evidence="1 8">Cell membrane</location>
        <topology evidence="1 8">Multi-pass membrane protein</topology>
    </subcellularLocation>
</comment>
<evidence type="ECO:0000313" key="9">
    <source>
        <dbReference type="EMBL" id="CAH0530113.1"/>
    </source>
</evidence>
<evidence type="ECO:0000256" key="7">
    <source>
        <dbReference type="ARBA" id="ARBA00023136"/>
    </source>
</evidence>
<feature type="transmembrane region" description="Helical" evidence="8">
    <location>
        <begin position="131"/>
        <end position="152"/>
    </location>
</feature>
<evidence type="ECO:0000256" key="2">
    <source>
        <dbReference type="ARBA" id="ARBA00009142"/>
    </source>
</evidence>
<feature type="transmembrane region" description="Helical" evidence="8">
    <location>
        <begin position="68"/>
        <end position="87"/>
    </location>
</feature>
<feature type="transmembrane region" description="Helical" evidence="8">
    <location>
        <begin position="223"/>
        <end position="243"/>
    </location>
</feature>
<reference evidence="9" key="1">
    <citation type="submission" date="2021-12" db="EMBL/GenBank/DDBJ databases">
        <authorList>
            <person name="Rodrigo-Torres L."/>
            <person name="Arahal R. D."/>
            <person name="Lucena T."/>
        </authorList>
    </citation>
    <scope>NUCLEOTIDE SEQUENCE</scope>
    <source>
        <strain evidence="9">CECT 8226</strain>
    </source>
</reference>
<sequence>MLSTLVIIITLAIAGFIRGYTGFGFSALVILVLSAIYPVAQMVPAVLLVDLIVTLPLVASSWKQTDFSALSPLLITTMIGIPCGYWLLFNLPDIALKLLVPSTVLALAIISRSHSVVLMRVARSPLLCGFMSGWTTSAVSAGGAPVVIYMRYSQLDIHSQKNSLISYFFLTTCFAVGSSFAMTQQWYLLPDYPLLYTVIAGIAVLIGKACYQYRSLPSLHHAAYYLLLILSVISMSRVIWTLFS</sequence>
<feature type="transmembrane region" description="Helical" evidence="8">
    <location>
        <begin position="45"/>
        <end position="62"/>
    </location>
</feature>
<gene>
    <name evidence="9" type="ORF">VHP8226_03832</name>
</gene>
<accession>A0ABN8DNY1</accession>
<keyword evidence="4 8" id="KW-1003">Cell membrane</keyword>
<feature type="transmembrane region" description="Helical" evidence="8">
    <location>
        <begin position="164"/>
        <end position="182"/>
    </location>
</feature>
<evidence type="ECO:0000313" key="10">
    <source>
        <dbReference type="Proteomes" id="UP000838160"/>
    </source>
</evidence>
<dbReference type="RefSeq" id="WP_237486617.1">
    <property type="nucleotide sequence ID" value="NZ_CAKLCM010000003.1"/>
</dbReference>
<feature type="transmembrane region" description="Helical" evidence="8">
    <location>
        <begin position="194"/>
        <end position="211"/>
    </location>
</feature>
<dbReference type="EMBL" id="CAKLCM010000003">
    <property type="protein sequence ID" value="CAH0530113.1"/>
    <property type="molecule type" value="Genomic_DNA"/>
</dbReference>
<dbReference type="Pfam" id="PF01925">
    <property type="entry name" value="TauE"/>
    <property type="match status" value="1"/>
</dbReference>
<feature type="transmembrane region" description="Helical" evidence="8">
    <location>
        <begin position="6"/>
        <end position="33"/>
    </location>
</feature>
<keyword evidence="10" id="KW-1185">Reference proteome</keyword>
<evidence type="ECO:0000256" key="6">
    <source>
        <dbReference type="ARBA" id="ARBA00022989"/>
    </source>
</evidence>